<dbReference type="RefSeq" id="XP_007314976.1">
    <property type="nucleotide sequence ID" value="XM_007314914.1"/>
</dbReference>
<organism>
    <name type="scientific">Serpula lacrymans var. lacrymans (strain S7.9)</name>
    <name type="common">Dry rot fungus</name>
    <dbReference type="NCBI Taxonomy" id="578457"/>
    <lineage>
        <taxon>Eukaryota</taxon>
        <taxon>Fungi</taxon>
        <taxon>Dikarya</taxon>
        <taxon>Basidiomycota</taxon>
        <taxon>Agaricomycotina</taxon>
        <taxon>Agaricomycetes</taxon>
        <taxon>Agaricomycetidae</taxon>
        <taxon>Boletales</taxon>
        <taxon>Coniophorineae</taxon>
        <taxon>Serpulaceae</taxon>
        <taxon>Serpula</taxon>
    </lineage>
</organism>
<gene>
    <name evidence="3" type="ORF">SERLADRAFT_434676</name>
</gene>
<dbReference type="EMBL" id="GL945430">
    <property type="protein sequence ID" value="EGO28777.1"/>
    <property type="molecule type" value="Genomic_DNA"/>
</dbReference>
<evidence type="ECO:0000256" key="1">
    <source>
        <dbReference type="ARBA" id="ARBA00022737"/>
    </source>
</evidence>
<evidence type="ECO:0000313" key="3">
    <source>
        <dbReference type="EMBL" id="EGO28777.1"/>
    </source>
</evidence>
<keyword evidence="1" id="KW-0677">Repeat</keyword>
<dbReference type="KEGG" id="sla:SERLADRAFT_434676"/>
<dbReference type="AlphaFoldDB" id="F8NKK5"/>
<dbReference type="HOGENOM" id="CLU_1152345_0_0_1"/>
<dbReference type="OrthoDB" id="4760524at2759"/>
<dbReference type="Pfam" id="PF24883">
    <property type="entry name" value="NPHP3_N"/>
    <property type="match status" value="1"/>
</dbReference>
<protein>
    <recommendedName>
        <fullName evidence="2">Nephrocystin 3-like N-terminal domain-containing protein</fullName>
    </recommendedName>
</protein>
<feature type="domain" description="Nephrocystin 3-like N-terminal" evidence="2">
    <location>
        <begin position="101"/>
        <end position="222"/>
    </location>
</feature>
<proteinExistence type="predicted"/>
<dbReference type="InterPro" id="IPR056884">
    <property type="entry name" value="NPHP3-like_N"/>
</dbReference>
<sequence length="241" mass="26779">MSDPNRLNPHIPQFQRNASGEASNLHHIEQNTSLSVPSAGMFNHSANTHIEPSAFNEISGSQNHVVNNITNGPHGNHAEFTPAATTCQRFVPESQWKKSPMFARGTGNRDKISRLIPTLAFQLSTEVEGMGPLIKGALGKEPSILNESLSYQFGKLIMEPMIACSKHKWDILNRKRMVIVIDALDECIRQDGASMEEFIDVVVDACGARKRQVPFRLFITSRVEEHLRKKLETPAAKGITL</sequence>
<dbReference type="Proteomes" id="UP000008064">
    <property type="component" value="Unassembled WGS sequence"/>
</dbReference>
<name>F8NKK5_SERL9</name>
<accession>F8NKK5</accession>
<evidence type="ECO:0000259" key="2">
    <source>
        <dbReference type="Pfam" id="PF24883"/>
    </source>
</evidence>
<dbReference type="GeneID" id="18814436"/>
<reference evidence="3" key="1">
    <citation type="submission" date="2011-04" db="EMBL/GenBank/DDBJ databases">
        <title>Evolution of plant cell wall degrading machinery underlies the functional diversity of forest fungi.</title>
        <authorList>
            <consortium name="US DOE Joint Genome Institute (JGI-PGF)"/>
            <person name="Eastwood D.C."/>
            <person name="Floudas D."/>
            <person name="Binder M."/>
            <person name="Majcherczyk A."/>
            <person name="Schneider P."/>
            <person name="Aerts A."/>
            <person name="Asiegbu F.O."/>
            <person name="Baker S.E."/>
            <person name="Barry K."/>
            <person name="Bendiksby M."/>
            <person name="Blumentritt M."/>
            <person name="Coutinho P.M."/>
            <person name="Cullen D."/>
            <person name="Cullen D."/>
            <person name="Gathman A."/>
            <person name="Goodell B."/>
            <person name="Henrissat B."/>
            <person name="Ihrmark K."/>
            <person name="Kauserud H."/>
            <person name="Kohler A."/>
            <person name="LaButti K."/>
            <person name="Lapidus A."/>
            <person name="Lavin J.L."/>
            <person name="Lee Y.-H."/>
            <person name="Lindquist E."/>
            <person name="Lilly W."/>
            <person name="Lucas S."/>
            <person name="Morin E."/>
            <person name="Murat C."/>
            <person name="Oguiza J.A."/>
            <person name="Park J."/>
            <person name="Pisabarro A.G."/>
            <person name="Riley R."/>
            <person name="Rosling A."/>
            <person name="Salamov A."/>
            <person name="Schmidt O."/>
            <person name="Schmutz J."/>
            <person name="Skrede I."/>
            <person name="Stenlid J."/>
            <person name="Wiebenga A."/>
            <person name="Xie X."/>
            <person name="Kues U."/>
            <person name="Hibbett D.S."/>
            <person name="Hoffmeister D."/>
            <person name="Hogberg N."/>
            <person name="Martin F."/>
            <person name="Grigoriev I.V."/>
            <person name="Watkinson S.C."/>
        </authorList>
    </citation>
    <scope>NUCLEOTIDE SEQUENCE</scope>
    <source>
        <strain evidence="3">S7.9</strain>
    </source>
</reference>